<dbReference type="InterPro" id="IPR020070">
    <property type="entry name" value="Ribosomal_bL9_N"/>
</dbReference>
<evidence type="ECO:0000256" key="6">
    <source>
        <dbReference type="ARBA" id="ARBA00035292"/>
    </source>
</evidence>
<dbReference type="GO" id="GO:0005840">
    <property type="term" value="C:ribosome"/>
    <property type="evidence" value="ECO:0007669"/>
    <property type="project" value="UniProtKB-KW"/>
</dbReference>
<evidence type="ECO:0000256" key="3">
    <source>
        <dbReference type="ARBA" id="ARBA00022884"/>
    </source>
</evidence>
<comment type="function">
    <text evidence="7">Binds to the 23S rRNA.</text>
</comment>
<proteinExistence type="inferred from homology"/>
<feature type="domain" description="Ribosomal protein L9" evidence="8">
    <location>
        <begin position="13"/>
        <end position="40"/>
    </location>
</feature>
<accession>A0ABU3PUN4</accession>
<dbReference type="InterPro" id="IPR036791">
    <property type="entry name" value="Ribosomal_bL9_C_sf"/>
</dbReference>
<gene>
    <name evidence="7 9" type="primary">rplI</name>
    <name evidence="9" type="ORF">RDV89_07670</name>
</gene>
<keyword evidence="4 7" id="KW-0689">Ribosomal protein</keyword>
<keyword evidence="2 7" id="KW-0699">rRNA-binding</keyword>
<dbReference type="Proteomes" id="UP001268542">
    <property type="component" value="Unassembled WGS sequence"/>
</dbReference>
<sequence>MKLILTQEVDGLGAAGDVVDVKPGYGRNYLVPRGVAVAWTRGGEKTIDSIKSARKARAVRDQAHAEEIKSKLQGASVDVKVRAGQGGRLFGAVTVAEIADAIKDATGESIDKRTIVVTNPVKTLGPHTVSVKLHDEVSAAVAINVQAA</sequence>
<keyword evidence="5 7" id="KW-0687">Ribonucleoprotein</keyword>
<comment type="similarity">
    <text evidence="1 7">Belongs to the bacterial ribosomal protein bL9 family.</text>
</comment>
<evidence type="ECO:0000256" key="5">
    <source>
        <dbReference type="ARBA" id="ARBA00023274"/>
    </source>
</evidence>
<name>A0ABU3PUN4_9ACTN</name>
<reference evidence="9 10" key="1">
    <citation type="submission" date="2023-08" db="EMBL/GenBank/DDBJ databases">
        <title>Nocardioides seae sp. nov., a bacterium isolated from a soil.</title>
        <authorList>
            <person name="Wang X."/>
        </authorList>
    </citation>
    <scope>NUCLEOTIDE SEQUENCE [LARGE SCALE GENOMIC DNA]</scope>
    <source>
        <strain evidence="9 10">YZH12</strain>
    </source>
</reference>
<evidence type="ECO:0000256" key="7">
    <source>
        <dbReference type="HAMAP-Rule" id="MF_00503"/>
    </source>
</evidence>
<dbReference type="Gene3D" id="3.10.430.100">
    <property type="entry name" value="Ribosomal protein L9, C-terminal domain"/>
    <property type="match status" value="1"/>
</dbReference>
<dbReference type="EMBL" id="JAVYII010000003">
    <property type="protein sequence ID" value="MDT9592942.1"/>
    <property type="molecule type" value="Genomic_DNA"/>
</dbReference>
<evidence type="ECO:0000256" key="1">
    <source>
        <dbReference type="ARBA" id="ARBA00010605"/>
    </source>
</evidence>
<dbReference type="InterPro" id="IPR020594">
    <property type="entry name" value="Ribosomal_bL9_bac/chp"/>
</dbReference>
<evidence type="ECO:0000256" key="2">
    <source>
        <dbReference type="ARBA" id="ARBA00022730"/>
    </source>
</evidence>
<dbReference type="SUPFAM" id="SSF55653">
    <property type="entry name" value="Ribosomal protein L9 C-domain"/>
    <property type="match status" value="1"/>
</dbReference>
<dbReference type="RefSeq" id="WP_315732373.1">
    <property type="nucleotide sequence ID" value="NZ_JAVYII010000003.1"/>
</dbReference>
<dbReference type="InterPro" id="IPR036935">
    <property type="entry name" value="Ribosomal_bL9_N_sf"/>
</dbReference>
<dbReference type="Pfam" id="PF03948">
    <property type="entry name" value="Ribosomal_L9_C"/>
    <property type="match status" value="1"/>
</dbReference>
<evidence type="ECO:0000256" key="4">
    <source>
        <dbReference type="ARBA" id="ARBA00022980"/>
    </source>
</evidence>
<evidence type="ECO:0000313" key="10">
    <source>
        <dbReference type="Proteomes" id="UP001268542"/>
    </source>
</evidence>
<keyword evidence="10" id="KW-1185">Reference proteome</keyword>
<dbReference type="InterPro" id="IPR020069">
    <property type="entry name" value="Ribosomal_bL9_C"/>
</dbReference>
<evidence type="ECO:0000259" key="8">
    <source>
        <dbReference type="PROSITE" id="PS00651"/>
    </source>
</evidence>
<dbReference type="InterPro" id="IPR000244">
    <property type="entry name" value="Ribosomal_bL9"/>
</dbReference>
<evidence type="ECO:0000313" key="9">
    <source>
        <dbReference type="EMBL" id="MDT9592942.1"/>
    </source>
</evidence>
<dbReference type="Gene3D" id="3.40.5.10">
    <property type="entry name" value="Ribosomal protein L9, N-terminal domain"/>
    <property type="match status" value="1"/>
</dbReference>
<dbReference type="InterPro" id="IPR009027">
    <property type="entry name" value="Ribosomal_bL9/RNase_H1_N"/>
</dbReference>
<keyword evidence="3 7" id="KW-0694">RNA-binding</keyword>
<dbReference type="Pfam" id="PF01281">
    <property type="entry name" value="Ribosomal_L9_N"/>
    <property type="match status" value="1"/>
</dbReference>
<dbReference type="SUPFAM" id="SSF55658">
    <property type="entry name" value="L9 N-domain-like"/>
    <property type="match status" value="1"/>
</dbReference>
<dbReference type="NCBIfam" id="TIGR00158">
    <property type="entry name" value="L9"/>
    <property type="match status" value="1"/>
</dbReference>
<protein>
    <recommendedName>
        <fullName evidence="6 7">Large ribosomal subunit protein bL9</fullName>
    </recommendedName>
</protein>
<dbReference type="PROSITE" id="PS00651">
    <property type="entry name" value="RIBOSOMAL_L9"/>
    <property type="match status" value="1"/>
</dbReference>
<dbReference type="HAMAP" id="MF_00503">
    <property type="entry name" value="Ribosomal_bL9"/>
    <property type="match status" value="1"/>
</dbReference>
<comment type="caution">
    <text evidence="9">The sequence shown here is derived from an EMBL/GenBank/DDBJ whole genome shotgun (WGS) entry which is preliminary data.</text>
</comment>
<dbReference type="PANTHER" id="PTHR21368">
    <property type="entry name" value="50S RIBOSOMAL PROTEIN L9"/>
    <property type="match status" value="1"/>
</dbReference>
<organism evidence="9 10">
    <name type="scientific">Nocardioides imazamoxiresistens</name>
    <dbReference type="NCBI Taxonomy" id="3231893"/>
    <lineage>
        <taxon>Bacteria</taxon>
        <taxon>Bacillati</taxon>
        <taxon>Actinomycetota</taxon>
        <taxon>Actinomycetes</taxon>
        <taxon>Propionibacteriales</taxon>
        <taxon>Nocardioidaceae</taxon>
        <taxon>Nocardioides</taxon>
    </lineage>
</organism>